<keyword evidence="8" id="KW-0456">Lyase</keyword>
<dbReference type="EMBL" id="HBHT01033242">
    <property type="protein sequence ID" value="CAD9985753.1"/>
    <property type="molecule type" value="Transcribed_RNA"/>
</dbReference>
<dbReference type="PANTHER" id="PTHR22854">
    <property type="entry name" value="TRYPTOPHAN BIOSYNTHESIS PROTEIN"/>
    <property type="match status" value="1"/>
</dbReference>
<evidence type="ECO:0000313" key="10">
    <source>
        <dbReference type="EMBL" id="CAD9985753.1"/>
    </source>
</evidence>
<keyword evidence="7" id="KW-0057">Aromatic amino acid biosynthesis</keyword>
<evidence type="ECO:0000256" key="1">
    <source>
        <dbReference type="ARBA" id="ARBA00001633"/>
    </source>
</evidence>
<organism evidence="10">
    <name type="scientific">Entomoneis paludosa</name>
    <dbReference type="NCBI Taxonomy" id="265537"/>
    <lineage>
        <taxon>Eukaryota</taxon>
        <taxon>Sar</taxon>
        <taxon>Stramenopiles</taxon>
        <taxon>Ochrophyta</taxon>
        <taxon>Bacillariophyta</taxon>
        <taxon>Bacillariophyceae</taxon>
        <taxon>Bacillariophycidae</taxon>
        <taxon>Entomoneidaceae</taxon>
        <taxon>Entomoneis</taxon>
    </lineage>
</organism>
<dbReference type="PANTHER" id="PTHR22854:SF2">
    <property type="entry name" value="INDOLE-3-GLYCEROL-PHOSPHATE SYNTHASE"/>
    <property type="match status" value="1"/>
</dbReference>
<evidence type="ECO:0000256" key="2">
    <source>
        <dbReference type="ARBA" id="ARBA00004696"/>
    </source>
</evidence>
<dbReference type="GO" id="GO:0000162">
    <property type="term" value="P:L-tryptophan biosynthetic process"/>
    <property type="evidence" value="ECO:0007669"/>
    <property type="project" value="UniProtKB-UniPathway"/>
</dbReference>
<dbReference type="EC" id="4.1.1.48" evidence="3"/>
<proteinExistence type="predicted"/>
<dbReference type="InterPro" id="IPR013798">
    <property type="entry name" value="Indole-3-glycerol_P_synth_dom"/>
</dbReference>
<dbReference type="Gene3D" id="3.20.20.70">
    <property type="entry name" value="Aldolase class I"/>
    <property type="match status" value="1"/>
</dbReference>
<accession>A0A7S2YN28</accession>
<keyword evidence="6" id="KW-0822">Tryptophan biosynthesis</keyword>
<evidence type="ECO:0000256" key="6">
    <source>
        <dbReference type="ARBA" id="ARBA00022822"/>
    </source>
</evidence>
<keyword evidence="5" id="KW-0210">Decarboxylase</keyword>
<evidence type="ECO:0000256" key="8">
    <source>
        <dbReference type="ARBA" id="ARBA00023239"/>
    </source>
</evidence>
<comment type="pathway">
    <text evidence="2">Amino-acid biosynthesis; L-tryptophan biosynthesis; L-tryptophan from chorismate: step 4/5.</text>
</comment>
<dbReference type="InterPro" id="IPR013785">
    <property type="entry name" value="Aldolase_TIM"/>
</dbReference>
<sequence>MFGGSLDDITKARAAASAASVEVMSEDGVVAPPILASDLLLYPYQLYKLSLAGADAVSLVVGALPKKDLTYLIKIAASLKIQTLASVTSEVQLQALAELPKGAIAAVVVSNRELEDYSVDMTGDQALNLLRSSAMEKVREVHDIPVFAEGGVGAIERPPGSDENSPGSYLEELKHAGASGCIVGRGLVKDGMDSSEIVQLLQKQTVSGSRSSS</sequence>
<evidence type="ECO:0000256" key="7">
    <source>
        <dbReference type="ARBA" id="ARBA00023141"/>
    </source>
</evidence>
<dbReference type="GO" id="GO:0004640">
    <property type="term" value="F:phosphoribosylanthranilate isomerase activity"/>
    <property type="evidence" value="ECO:0007669"/>
    <property type="project" value="TreeGrafter"/>
</dbReference>
<reference evidence="10" key="1">
    <citation type="submission" date="2021-01" db="EMBL/GenBank/DDBJ databases">
        <authorList>
            <person name="Corre E."/>
            <person name="Pelletier E."/>
            <person name="Niang G."/>
            <person name="Scheremetjew M."/>
            <person name="Finn R."/>
            <person name="Kale V."/>
            <person name="Holt S."/>
            <person name="Cochrane G."/>
            <person name="Meng A."/>
            <person name="Brown T."/>
            <person name="Cohen L."/>
        </authorList>
    </citation>
    <scope>NUCLEOTIDE SEQUENCE</scope>
    <source>
        <strain evidence="10">CCMP125</strain>
    </source>
</reference>
<dbReference type="GO" id="GO:0004425">
    <property type="term" value="F:indole-3-glycerol-phosphate synthase activity"/>
    <property type="evidence" value="ECO:0007669"/>
    <property type="project" value="UniProtKB-EC"/>
</dbReference>
<dbReference type="Pfam" id="PF00218">
    <property type="entry name" value="IGPS"/>
    <property type="match status" value="1"/>
</dbReference>
<comment type="catalytic activity">
    <reaction evidence="1">
        <text>1-(2-carboxyphenylamino)-1-deoxy-D-ribulose 5-phosphate + H(+) = (1S,2R)-1-C-(indol-3-yl)glycerol 3-phosphate + CO2 + H2O</text>
        <dbReference type="Rhea" id="RHEA:23476"/>
        <dbReference type="ChEBI" id="CHEBI:15377"/>
        <dbReference type="ChEBI" id="CHEBI:15378"/>
        <dbReference type="ChEBI" id="CHEBI:16526"/>
        <dbReference type="ChEBI" id="CHEBI:58613"/>
        <dbReference type="ChEBI" id="CHEBI:58866"/>
        <dbReference type="EC" id="4.1.1.48"/>
    </reaction>
</comment>
<name>A0A7S2YN28_9STRA</name>
<evidence type="ECO:0000256" key="5">
    <source>
        <dbReference type="ARBA" id="ARBA00022793"/>
    </source>
</evidence>
<protein>
    <recommendedName>
        <fullName evidence="3">indole-3-glycerol-phosphate synthase</fullName>
        <ecNumber evidence="3">4.1.1.48</ecNumber>
    </recommendedName>
</protein>
<keyword evidence="4" id="KW-0028">Amino-acid biosynthesis</keyword>
<dbReference type="UniPathway" id="UPA00035">
    <property type="reaction ID" value="UER00043"/>
</dbReference>
<dbReference type="AlphaFoldDB" id="A0A7S2YN28"/>
<evidence type="ECO:0000259" key="9">
    <source>
        <dbReference type="Pfam" id="PF00218"/>
    </source>
</evidence>
<gene>
    <name evidence="10" type="ORF">APAL1065_LOCUS22357</name>
</gene>
<feature type="domain" description="Indole-3-glycerol phosphate synthase" evidence="9">
    <location>
        <begin position="2"/>
        <end position="128"/>
    </location>
</feature>
<evidence type="ECO:0000256" key="4">
    <source>
        <dbReference type="ARBA" id="ARBA00022605"/>
    </source>
</evidence>
<dbReference type="SUPFAM" id="SSF51366">
    <property type="entry name" value="Ribulose-phoshate binding barrel"/>
    <property type="match status" value="1"/>
</dbReference>
<dbReference type="InterPro" id="IPR045186">
    <property type="entry name" value="Indole-3-glycerol_P_synth"/>
</dbReference>
<dbReference type="InterPro" id="IPR011060">
    <property type="entry name" value="RibuloseP-bd_barrel"/>
</dbReference>
<evidence type="ECO:0000256" key="3">
    <source>
        <dbReference type="ARBA" id="ARBA00012362"/>
    </source>
</evidence>